<dbReference type="AlphaFoldDB" id="A0A075GML1"/>
<name>A0A075GML1_9EURY</name>
<keyword evidence="2 5" id="KW-0235">DNA replication</keyword>
<dbReference type="InterPro" id="IPR014277">
    <property type="entry name" value="Orc1/Cdc6_arc"/>
</dbReference>
<dbReference type="Gene3D" id="3.40.50.300">
    <property type="entry name" value="P-loop containing nucleotide triphosphate hydrolases"/>
    <property type="match status" value="1"/>
</dbReference>
<dbReference type="SUPFAM" id="SSF46785">
    <property type="entry name" value="Winged helix' DNA-binding domain"/>
    <property type="match status" value="1"/>
</dbReference>
<dbReference type="InterPro" id="IPR015163">
    <property type="entry name" value="Cdc6_C"/>
</dbReference>
<evidence type="ECO:0000259" key="7">
    <source>
        <dbReference type="SMART" id="SM01074"/>
    </source>
</evidence>
<dbReference type="Gene3D" id="1.10.10.10">
    <property type="entry name" value="Winged helix-like DNA-binding domain superfamily/Winged helix DNA-binding domain"/>
    <property type="match status" value="1"/>
</dbReference>
<dbReference type="InterPro" id="IPR041664">
    <property type="entry name" value="AAA_16"/>
</dbReference>
<keyword evidence="3 5" id="KW-0547">Nucleotide-binding</keyword>
<feature type="domain" description="AAA+ ATPase" evidence="6">
    <location>
        <begin position="58"/>
        <end position="214"/>
    </location>
</feature>
<keyword evidence="4 5" id="KW-0067">ATP-binding</keyword>
<dbReference type="PROSITE" id="PS00675">
    <property type="entry name" value="SIGMA54_INTERACT_1"/>
    <property type="match status" value="1"/>
</dbReference>
<evidence type="ECO:0000313" key="8">
    <source>
        <dbReference type="EMBL" id="AIF03162.1"/>
    </source>
</evidence>
<comment type="function">
    <text evidence="5">Involved in regulation of DNA replication.</text>
</comment>
<dbReference type="SMART" id="SM01074">
    <property type="entry name" value="Cdc6_C"/>
    <property type="match status" value="1"/>
</dbReference>
<evidence type="ECO:0000259" key="6">
    <source>
        <dbReference type="SMART" id="SM00382"/>
    </source>
</evidence>
<dbReference type="InterPro" id="IPR036388">
    <property type="entry name" value="WH-like_DNA-bd_sf"/>
</dbReference>
<dbReference type="Pfam" id="PF09079">
    <property type="entry name" value="WHD_Cdc6"/>
    <property type="match status" value="1"/>
</dbReference>
<evidence type="ECO:0000256" key="3">
    <source>
        <dbReference type="ARBA" id="ARBA00022741"/>
    </source>
</evidence>
<evidence type="ECO:0000256" key="5">
    <source>
        <dbReference type="HAMAP-Rule" id="MF_01407"/>
    </source>
</evidence>
<dbReference type="InterPro" id="IPR050311">
    <property type="entry name" value="ORC1/CDC6"/>
</dbReference>
<organism evidence="8">
    <name type="scientific">uncultured marine group II/III euryarchaeote KM3_161_F10</name>
    <dbReference type="NCBI Taxonomy" id="1457915"/>
    <lineage>
        <taxon>Archaea</taxon>
        <taxon>Methanobacteriati</taxon>
        <taxon>Methanobacteriota</taxon>
        <taxon>environmental samples</taxon>
    </lineage>
</organism>
<dbReference type="GO" id="GO:0005524">
    <property type="term" value="F:ATP binding"/>
    <property type="evidence" value="ECO:0007669"/>
    <property type="project" value="UniProtKB-UniRule"/>
</dbReference>
<dbReference type="HAMAP" id="MF_01407">
    <property type="entry name" value="ORC1_type_DNA_replic_protein"/>
    <property type="match status" value="1"/>
</dbReference>
<dbReference type="PANTHER" id="PTHR10763">
    <property type="entry name" value="CELL DIVISION CONTROL PROTEIN 6-RELATED"/>
    <property type="match status" value="1"/>
</dbReference>
<reference evidence="8" key="1">
    <citation type="journal article" date="2014" name="Genome Biol. Evol.">
        <title>Pangenome evidence for extensive interdomain horizontal transfer affecting lineage core and shell genes in uncultured planktonic thaumarchaeota and euryarchaeota.</title>
        <authorList>
            <person name="Deschamps P."/>
            <person name="Zivanovic Y."/>
            <person name="Moreira D."/>
            <person name="Rodriguez-Valera F."/>
            <person name="Lopez-Garcia P."/>
        </authorList>
    </citation>
    <scope>NUCLEOTIDE SEQUENCE</scope>
</reference>
<dbReference type="InterPro" id="IPR003593">
    <property type="entry name" value="AAA+_ATPase"/>
</dbReference>
<feature type="binding site" evidence="5">
    <location>
        <begin position="70"/>
        <end position="74"/>
    </location>
    <ligand>
        <name>ATP</name>
        <dbReference type="ChEBI" id="CHEBI:30616"/>
    </ligand>
</feature>
<dbReference type="GO" id="GO:0006260">
    <property type="term" value="P:DNA replication"/>
    <property type="evidence" value="ECO:0007669"/>
    <property type="project" value="UniProtKB-UniRule"/>
</dbReference>
<dbReference type="FunFam" id="1.10.8.60:FF:000073">
    <property type="entry name" value="ORC1-type DNA replication protein"/>
    <property type="match status" value="1"/>
</dbReference>
<dbReference type="InterPro" id="IPR025662">
    <property type="entry name" value="Sigma_54_int_dom_ATP-bd_1"/>
</dbReference>
<evidence type="ECO:0000256" key="4">
    <source>
        <dbReference type="ARBA" id="ARBA00022840"/>
    </source>
</evidence>
<dbReference type="Pfam" id="PF13191">
    <property type="entry name" value="AAA_16"/>
    <property type="match status" value="1"/>
</dbReference>
<evidence type="ECO:0000256" key="1">
    <source>
        <dbReference type="ARBA" id="ARBA00006184"/>
    </source>
</evidence>
<dbReference type="PANTHER" id="PTHR10763:SF26">
    <property type="entry name" value="CELL DIVISION CONTROL PROTEIN 6 HOMOLOG"/>
    <property type="match status" value="1"/>
</dbReference>
<dbReference type="NCBIfam" id="TIGR02928">
    <property type="entry name" value="orc1/cdc6 family replication initiation protein"/>
    <property type="match status" value="1"/>
</dbReference>
<dbReference type="Pfam" id="PF22703">
    <property type="entry name" value="Cdc6_lid"/>
    <property type="match status" value="1"/>
</dbReference>
<dbReference type="SUPFAM" id="SSF52540">
    <property type="entry name" value="P-loop containing nucleoside triphosphate hydrolases"/>
    <property type="match status" value="1"/>
</dbReference>
<accession>A0A075GML1</accession>
<dbReference type="EMBL" id="KF900672">
    <property type="protein sequence ID" value="AIF03162.1"/>
    <property type="molecule type" value="Genomic_DNA"/>
</dbReference>
<evidence type="ECO:0000256" key="2">
    <source>
        <dbReference type="ARBA" id="ARBA00022705"/>
    </source>
</evidence>
<feature type="binding site" evidence="5">
    <location>
        <position position="218"/>
    </location>
    <ligand>
        <name>ATP</name>
        <dbReference type="ChEBI" id="CHEBI:30616"/>
    </ligand>
</feature>
<dbReference type="InterPro" id="IPR036390">
    <property type="entry name" value="WH_DNA-bd_sf"/>
</dbReference>
<proteinExistence type="inferred from homology"/>
<dbReference type="CDD" id="cd08768">
    <property type="entry name" value="Cdc6_C"/>
    <property type="match status" value="1"/>
</dbReference>
<dbReference type="InterPro" id="IPR055237">
    <property type="entry name" value="Cdc6_lid"/>
</dbReference>
<feature type="domain" description="Cdc6 C-terminal" evidence="7">
    <location>
        <begin position="313"/>
        <end position="396"/>
    </location>
</feature>
<protein>
    <recommendedName>
        <fullName evidence="5">ORC1-type DNA replication protein</fullName>
    </recommendedName>
</protein>
<dbReference type="InterPro" id="IPR027417">
    <property type="entry name" value="P-loop_NTPase"/>
</dbReference>
<sequence length="422" mass="46649">MQSAQASRNVFDALAGEGRIFRSRGVLSSDYVPEDFPHRNDEIDQVAHILRPTLEGSRPSNILVYGQTGTGKTAVARYICDQLKDKVTADGGAIHTAHINCKRVNTPYGVLANIGQTYTTNWEDSIPHTGWRLEQVYAALCRKAEEAGGIALVVLDEVDALVKKSGDEVLYHLTGINADLGNARMSLIGISNDTKFTTFLDPRVKSRLGEESLTFPPYNALQLRDILEQRAGQAFHEGALDSQVLSLCAGRAAQEHGDARKALDLLRIAAEMAERDGSQQVTVDYVNRAESMMEQDQVRKMVLQLPLQHKAVLASILANESQSRLDRQTTGDVYDTYYRMCNRFELDALTQRRIGGIISELDMQGVISARVVSLGRHGRTRFISTAVPFSELQPIISDDSFMSSALDLAADGHFVRPQLRLM</sequence>
<dbReference type="CDD" id="cd00009">
    <property type="entry name" value="AAA"/>
    <property type="match status" value="1"/>
</dbReference>
<dbReference type="CDD" id="cd18139">
    <property type="entry name" value="HLD_clamp_RarA"/>
    <property type="match status" value="1"/>
</dbReference>
<comment type="similarity">
    <text evidence="1 5">Belongs to the CDC6/cdc18 family.</text>
</comment>
<dbReference type="SMART" id="SM00382">
    <property type="entry name" value="AAA"/>
    <property type="match status" value="1"/>
</dbReference>
<gene>
    <name evidence="8" type="primary">cdc6A</name>
</gene>
<feature type="binding site" evidence="5">
    <location>
        <position position="230"/>
    </location>
    <ligand>
        <name>ATP</name>
        <dbReference type="ChEBI" id="CHEBI:30616"/>
    </ligand>
</feature>
<dbReference type="Gene3D" id="1.10.8.60">
    <property type="match status" value="1"/>
</dbReference>